<reference evidence="3" key="2">
    <citation type="submission" date="2013-12" db="EMBL/GenBank/DDBJ databases">
        <authorList>
            <person name="Yu Y."/>
            <person name="Lee S."/>
            <person name="de Baynast K."/>
            <person name="Wissotski M."/>
            <person name="Liu L."/>
            <person name="Talag J."/>
            <person name="Goicoechea J."/>
            <person name="Angelova A."/>
            <person name="Jetty R."/>
            <person name="Kudrna D."/>
            <person name="Golser W."/>
            <person name="Rivera L."/>
            <person name="Zhang J."/>
            <person name="Wing R."/>
        </authorList>
    </citation>
    <scope>NUCLEOTIDE SEQUENCE</scope>
</reference>
<dbReference type="eggNOG" id="ENOG502QPZN">
    <property type="taxonomic scope" value="Eukaryota"/>
</dbReference>
<dbReference type="HOGENOM" id="CLU_065906_0_0_1"/>
<dbReference type="SMART" id="SM00028">
    <property type="entry name" value="TPR"/>
    <property type="match status" value="3"/>
</dbReference>
<organism evidence="2 3">
    <name type="scientific">Leersia perrieri</name>
    <dbReference type="NCBI Taxonomy" id="77586"/>
    <lineage>
        <taxon>Eukaryota</taxon>
        <taxon>Viridiplantae</taxon>
        <taxon>Streptophyta</taxon>
        <taxon>Embryophyta</taxon>
        <taxon>Tracheophyta</taxon>
        <taxon>Spermatophyta</taxon>
        <taxon>Magnoliopsida</taxon>
        <taxon>Liliopsida</taxon>
        <taxon>Poales</taxon>
        <taxon>Poaceae</taxon>
        <taxon>BOP clade</taxon>
        <taxon>Oryzoideae</taxon>
        <taxon>Oryzeae</taxon>
        <taxon>Oryzinae</taxon>
        <taxon>Leersia</taxon>
    </lineage>
</organism>
<dbReference type="PROSITE" id="PS50005">
    <property type="entry name" value="TPR"/>
    <property type="match status" value="1"/>
</dbReference>
<dbReference type="Proteomes" id="UP000032180">
    <property type="component" value="Chromosome 4"/>
</dbReference>
<dbReference type="PANTHER" id="PTHR47682">
    <property type="entry name" value="TETRATRICOPEPTIDE REPEAT (TPR)-CONTAINING PROTEIN"/>
    <property type="match status" value="1"/>
</dbReference>
<dbReference type="Pfam" id="PF13181">
    <property type="entry name" value="TPR_8"/>
    <property type="match status" value="1"/>
</dbReference>
<keyword evidence="3" id="KW-1185">Reference proteome</keyword>
<dbReference type="InterPro" id="IPR019734">
    <property type="entry name" value="TPR_rpt"/>
</dbReference>
<accession>A0A0D9WB19</accession>
<protein>
    <submittedName>
        <fullName evidence="2">Uncharacterized protein</fullName>
    </submittedName>
</protein>
<evidence type="ECO:0000256" key="1">
    <source>
        <dbReference type="PROSITE-ProRule" id="PRU00339"/>
    </source>
</evidence>
<dbReference type="Gene3D" id="3.40.30.10">
    <property type="entry name" value="Glutaredoxin"/>
    <property type="match status" value="1"/>
</dbReference>
<dbReference type="SUPFAM" id="SSF52833">
    <property type="entry name" value="Thioredoxin-like"/>
    <property type="match status" value="1"/>
</dbReference>
<evidence type="ECO:0000313" key="3">
    <source>
        <dbReference type="Proteomes" id="UP000032180"/>
    </source>
</evidence>
<dbReference type="STRING" id="77586.A0A0D9WB19"/>
<dbReference type="PANTHER" id="PTHR47682:SF1">
    <property type="entry name" value="TETRATRICOPEPTIDE REPEAT (TPR)-CONTAINING PROTEIN"/>
    <property type="match status" value="1"/>
</dbReference>
<dbReference type="InterPro" id="IPR011990">
    <property type="entry name" value="TPR-like_helical_dom_sf"/>
</dbReference>
<dbReference type="Gramene" id="LPERR04G24780.2">
    <property type="protein sequence ID" value="LPERR04G24780.2"/>
    <property type="gene ID" value="LPERR04G24780"/>
</dbReference>
<evidence type="ECO:0000313" key="2">
    <source>
        <dbReference type="EnsemblPlants" id="LPERR04G24780.2"/>
    </source>
</evidence>
<proteinExistence type="predicted"/>
<dbReference type="InterPro" id="IPR036249">
    <property type="entry name" value="Thioredoxin-like_sf"/>
</dbReference>
<reference evidence="2 3" key="1">
    <citation type="submission" date="2012-08" db="EMBL/GenBank/DDBJ databases">
        <title>Oryza genome evolution.</title>
        <authorList>
            <person name="Wing R.A."/>
        </authorList>
    </citation>
    <scope>NUCLEOTIDE SEQUENCE</scope>
</reference>
<keyword evidence="1" id="KW-0802">TPR repeat</keyword>
<sequence length="274" mass="28272">MAVAVAAAVAGATAFSCSLSSPRRRRATTERASSAAEVEIRVCTNRTCTRQGGREVLAALEGLAPPRVDVASCGCLGRCGAGPNIGASSSVSASGGGAAVFGHVGTAARAAQLLEHLLGGESGFDAAAGLAALAAREKAEAALEKGDAAGAEALLTEAIEMNPCGGLHLAYRSRSRARLSLGNITGALFDTEEAIKIAPKFPQAHLSRGDALFAMEEYQAAEYAYADALDLDPSVRRTKSFRRTLHFDALPLFQARVEKLRQKAANAEISSPSS</sequence>
<dbReference type="AlphaFoldDB" id="A0A0D9WB19"/>
<name>A0A0D9WB19_9ORYZ</name>
<feature type="repeat" description="TPR" evidence="1">
    <location>
        <begin position="202"/>
        <end position="235"/>
    </location>
</feature>
<dbReference type="SUPFAM" id="SSF48452">
    <property type="entry name" value="TPR-like"/>
    <property type="match status" value="1"/>
</dbReference>
<dbReference type="EnsemblPlants" id="LPERR04G24780.2">
    <property type="protein sequence ID" value="LPERR04G24780.2"/>
    <property type="gene ID" value="LPERR04G24780"/>
</dbReference>
<dbReference type="CDD" id="cd02980">
    <property type="entry name" value="TRX_Fd_family"/>
    <property type="match status" value="1"/>
</dbReference>
<dbReference type="Gene3D" id="1.25.40.10">
    <property type="entry name" value="Tetratricopeptide repeat domain"/>
    <property type="match status" value="1"/>
</dbReference>
<reference evidence="2" key="3">
    <citation type="submission" date="2015-04" db="UniProtKB">
        <authorList>
            <consortium name="EnsemblPlants"/>
        </authorList>
    </citation>
    <scope>IDENTIFICATION</scope>
</reference>